<dbReference type="AlphaFoldDB" id="A0A0C9LWS1"/>
<dbReference type="PANTHER" id="PTHR36424:SF1">
    <property type="entry name" value="LOW AFFINITY K(+) TRANSPORTER 1-RELATED"/>
    <property type="match status" value="1"/>
</dbReference>
<keyword evidence="2" id="KW-0812">Transmembrane</keyword>
<gene>
    <name evidence="3" type="ORF">MAM1_0238d08537</name>
</gene>
<feature type="transmembrane region" description="Helical" evidence="2">
    <location>
        <begin position="82"/>
        <end position="102"/>
    </location>
</feature>
<proteinExistence type="predicted"/>
<protein>
    <recommendedName>
        <fullName evidence="5">Vacuolar membrane protein</fullName>
    </recommendedName>
</protein>
<evidence type="ECO:0008006" key="5">
    <source>
        <dbReference type="Google" id="ProtNLM"/>
    </source>
</evidence>
<evidence type="ECO:0000313" key="3">
    <source>
        <dbReference type="EMBL" id="GAN09015.1"/>
    </source>
</evidence>
<name>A0A0C9LWS1_9FUNG</name>
<dbReference type="Proteomes" id="UP000053815">
    <property type="component" value="Unassembled WGS sequence"/>
</dbReference>
<dbReference type="STRING" id="91626.A0A0C9LWS1"/>
<feature type="region of interest" description="Disordered" evidence="1">
    <location>
        <begin position="319"/>
        <end position="409"/>
    </location>
</feature>
<dbReference type="GO" id="GO:0015079">
    <property type="term" value="F:potassium ion transmembrane transporter activity"/>
    <property type="evidence" value="ECO:0007669"/>
    <property type="project" value="InterPro"/>
</dbReference>
<keyword evidence="4" id="KW-1185">Reference proteome</keyword>
<accession>A0A0C9LWS1</accession>
<feature type="compositionally biased region" description="Low complexity" evidence="1">
    <location>
        <begin position="319"/>
        <end position="331"/>
    </location>
</feature>
<evidence type="ECO:0000313" key="4">
    <source>
        <dbReference type="Proteomes" id="UP000053815"/>
    </source>
</evidence>
<reference evidence="3" key="1">
    <citation type="submission" date="2014-09" db="EMBL/GenBank/DDBJ databases">
        <title>Draft genome sequence of an oleaginous Mucoromycotina fungus Mucor ambiguus NBRC6742.</title>
        <authorList>
            <person name="Takeda I."/>
            <person name="Yamane N."/>
            <person name="Morita T."/>
            <person name="Tamano K."/>
            <person name="Machida M."/>
            <person name="Baker S."/>
            <person name="Koike H."/>
        </authorList>
    </citation>
    <scope>NUCLEOTIDE SEQUENCE</scope>
    <source>
        <strain evidence="3">NBRC 6742</strain>
    </source>
</reference>
<feature type="compositionally biased region" description="Polar residues" evidence="1">
    <location>
        <begin position="359"/>
        <end position="394"/>
    </location>
</feature>
<dbReference type="InterPro" id="IPR031606">
    <property type="entry name" value="Kch1/2"/>
</dbReference>
<feature type="transmembrane region" description="Helical" evidence="2">
    <location>
        <begin position="51"/>
        <end position="70"/>
    </location>
</feature>
<sequence>MCCGGSKGPKWKREVVKDHKFDYIDINEFYDPSCPARTSYMFMYILMIKGFLVYVADLWTAVSLLVIGNSSINADASIPPDVAKWIFLGAIMISFVLLFWDIRKSRGIVESRDISLAFFSVIANRWYSVKDYKYFCLFGKINRSRKQIDSIAFFVFFTLKGWKKLLLAEAPRQVINVVTLKTIIPAWIQINNGLKISNDGLGRNTVQRIMTGTMIFSTAIFAISFILLCAAAIIYIPVLCHIQGNLKEYCCHKVDKRIEELLKKQARKRIEKNKKADQYNHHQKKFSKKEDIEMESLPQPTLPKVDMNTLSVNNYYHHQQAPRQHYQQHQQKPSFTGSGNNNPGRPNYYPQVSSSNSSTVMGSQFTRRNSLSSVGSDQVGLTSHAQGQPWSSTPYYHSNGSHNGSSGNLSYSIQHQQYQQPYQQYSNYHQQHQQHQNYY</sequence>
<keyword evidence="2" id="KW-0472">Membrane</keyword>
<dbReference type="OrthoDB" id="2128042at2759"/>
<dbReference type="GO" id="GO:0005886">
    <property type="term" value="C:plasma membrane"/>
    <property type="evidence" value="ECO:0007669"/>
    <property type="project" value="InterPro"/>
</dbReference>
<feature type="compositionally biased region" description="Low complexity" evidence="1">
    <location>
        <begin position="395"/>
        <end position="409"/>
    </location>
</feature>
<evidence type="ECO:0000256" key="2">
    <source>
        <dbReference type="SAM" id="Phobius"/>
    </source>
</evidence>
<feature type="transmembrane region" description="Helical" evidence="2">
    <location>
        <begin position="213"/>
        <end position="236"/>
    </location>
</feature>
<keyword evidence="2" id="KW-1133">Transmembrane helix</keyword>
<dbReference type="Pfam" id="PF16944">
    <property type="entry name" value="KCH"/>
    <property type="match status" value="1"/>
</dbReference>
<feature type="region of interest" description="Disordered" evidence="1">
    <location>
        <begin position="271"/>
        <end position="294"/>
    </location>
</feature>
<dbReference type="PANTHER" id="PTHR36424">
    <property type="entry name" value="PHEROMONE-REGULATED MEMBRANE PROTEIN 6"/>
    <property type="match status" value="1"/>
</dbReference>
<organism evidence="3">
    <name type="scientific">Mucor ambiguus</name>
    <dbReference type="NCBI Taxonomy" id="91626"/>
    <lineage>
        <taxon>Eukaryota</taxon>
        <taxon>Fungi</taxon>
        <taxon>Fungi incertae sedis</taxon>
        <taxon>Mucoromycota</taxon>
        <taxon>Mucoromycotina</taxon>
        <taxon>Mucoromycetes</taxon>
        <taxon>Mucorales</taxon>
        <taxon>Mucorineae</taxon>
        <taxon>Mucoraceae</taxon>
        <taxon>Mucor</taxon>
    </lineage>
</organism>
<dbReference type="EMBL" id="DF836527">
    <property type="protein sequence ID" value="GAN09015.1"/>
    <property type="molecule type" value="Genomic_DNA"/>
</dbReference>
<evidence type="ECO:0000256" key="1">
    <source>
        <dbReference type="SAM" id="MobiDB-lite"/>
    </source>
</evidence>
<feature type="compositionally biased region" description="Low complexity" evidence="1">
    <location>
        <begin position="339"/>
        <end position="358"/>
    </location>
</feature>